<reference evidence="8 9" key="1">
    <citation type="journal article" date="2011" name="J. Bacteriol.">
        <title>Complete genome sequence of Methanosaeta concilii, a specialist in aceticlastic methanogenesis.</title>
        <authorList>
            <person name="Barber R.D."/>
            <person name="Zhang L."/>
            <person name="Harnack M."/>
            <person name="Olson M.V."/>
            <person name="Kaul R."/>
            <person name="Ingram-Smith C."/>
            <person name="Smith K.S."/>
        </authorList>
    </citation>
    <scope>NUCLEOTIDE SEQUENCE [LARGE SCALE GENOMIC DNA]</scope>
    <source>
        <strain evidence="9">ATCC 5969 / DSM 3671 / JCM 10134 / NBRC 103675 / OCM 69 / GP-6</strain>
    </source>
</reference>
<dbReference type="InParanoid" id="F4BZQ8"/>
<dbReference type="GO" id="GO:0046872">
    <property type="term" value="F:metal ion binding"/>
    <property type="evidence" value="ECO:0007669"/>
    <property type="project" value="UniProtKB-KW"/>
</dbReference>
<keyword evidence="9" id="KW-1185">Reference proteome</keyword>
<dbReference type="NCBIfam" id="TIGR04337">
    <property type="entry name" value="AmmeMemoSam_rS"/>
    <property type="match status" value="1"/>
</dbReference>
<keyword evidence="1" id="KW-0004">4Fe-4S</keyword>
<dbReference type="PANTHER" id="PTHR30352">
    <property type="entry name" value="PYRUVATE FORMATE-LYASE-ACTIVATING ENZYME"/>
    <property type="match status" value="1"/>
</dbReference>
<evidence type="ECO:0000256" key="1">
    <source>
        <dbReference type="ARBA" id="ARBA00022485"/>
    </source>
</evidence>
<dbReference type="InterPro" id="IPR034457">
    <property type="entry name" value="Organic_radical-activating"/>
</dbReference>
<evidence type="ECO:0000259" key="7">
    <source>
        <dbReference type="PROSITE" id="PS51918"/>
    </source>
</evidence>
<dbReference type="HOGENOM" id="CLU_044176_1_0_2"/>
<dbReference type="CDD" id="cd01335">
    <property type="entry name" value="Radical_SAM"/>
    <property type="match status" value="1"/>
</dbReference>
<dbReference type="AlphaFoldDB" id="F4BZQ8"/>
<gene>
    <name evidence="8" type="ordered locus">MCON_1154</name>
</gene>
<feature type="domain" description="Radical SAM core" evidence="7">
    <location>
        <begin position="74"/>
        <end position="292"/>
    </location>
</feature>
<dbReference type="GO" id="GO:0003824">
    <property type="term" value="F:catalytic activity"/>
    <property type="evidence" value="ECO:0007669"/>
    <property type="project" value="InterPro"/>
</dbReference>
<feature type="binding site" evidence="6">
    <location>
        <position position="93"/>
    </location>
    <ligand>
        <name>[4Fe-4S] cluster</name>
        <dbReference type="ChEBI" id="CHEBI:49883"/>
        <note>4Fe-4S-S-AdoMet</note>
    </ligand>
</feature>
<dbReference type="Gene3D" id="3.20.20.70">
    <property type="entry name" value="Aldolase class I"/>
    <property type="match status" value="1"/>
</dbReference>
<evidence type="ECO:0000256" key="2">
    <source>
        <dbReference type="ARBA" id="ARBA00022691"/>
    </source>
</evidence>
<name>F4BZQ8_METSG</name>
<feature type="binding site" evidence="6">
    <location>
        <position position="96"/>
    </location>
    <ligand>
        <name>[4Fe-4S] cluster</name>
        <dbReference type="ChEBI" id="CHEBI:49883"/>
        <note>4Fe-4S-S-AdoMet</note>
    </ligand>
</feature>
<dbReference type="Proteomes" id="UP000007807">
    <property type="component" value="Chromosome"/>
</dbReference>
<evidence type="ECO:0000256" key="6">
    <source>
        <dbReference type="PIRSR" id="PIRSR004869-50"/>
    </source>
</evidence>
<dbReference type="Pfam" id="PF04055">
    <property type="entry name" value="Radical_SAM"/>
    <property type="match status" value="1"/>
</dbReference>
<evidence type="ECO:0000256" key="4">
    <source>
        <dbReference type="ARBA" id="ARBA00023004"/>
    </source>
</evidence>
<dbReference type="PROSITE" id="PS51918">
    <property type="entry name" value="RADICAL_SAM"/>
    <property type="match status" value="1"/>
</dbReference>
<organism evidence="8 9">
    <name type="scientific">Methanothrix soehngenii (strain ATCC 5969 / DSM 3671 / JCM 10134 / NBRC 103675 / OCM 69 / GP-6)</name>
    <name type="common">Methanosaeta concilii</name>
    <dbReference type="NCBI Taxonomy" id="990316"/>
    <lineage>
        <taxon>Archaea</taxon>
        <taxon>Methanobacteriati</taxon>
        <taxon>Methanobacteriota</taxon>
        <taxon>Stenosarchaea group</taxon>
        <taxon>Methanomicrobia</taxon>
        <taxon>Methanotrichales</taxon>
        <taxon>Methanotrichaceae</taxon>
        <taxon>Methanothrix</taxon>
    </lineage>
</organism>
<keyword evidence="4 6" id="KW-0408">Iron</keyword>
<dbReference type="STRING" id="990316.MCON_1154"/>
<dbReference type="SFLD" id="SFLDG01101">
    <property type="entry name" value="Uncharacterised_Radical_SAM_Su"/>
    <property type="match status" value="1"/>
</dbReference>
<dbReference type="EMBL" id="CP002565">
    <property type="protein sequence ID" value="AEB67878.1"/>
    <property type="molecule type" value="Genomic_DNA"/>
</dbReference>
<evidence type="ECO:0000313" key="9">
    <source>
        <dbReference type="Proteomes" id="UP000007807"/>
    </source>
</evidence>
<dbReference type="InterPro" id="IPR016431">
    <property type="entry name" value="Pyrv-formate_lyase-activ_prd"/>
</dbReference>
<protein>
    <submittedName>
        <fullName evidence="8">Radical SAM domain protein</fullName>
    </submittedName>
</protein>
<dbReference type="InterPro" id="IPR007197">
    <property type="entry name" value="rSAM"/>
</dbReference>
<dbReference type="SFLD" id="SFLDS00029">
    <property type="entry name" value="Radical_SAM"/>
    <property type="match status" value="1"/>
</dbReference>
<comment type="cofactor">
    <cofactor evidence="6">
        <name>[4Fe-4S] cluster</name>
        <dbReference type="ChEBI" id="CHEBI:49883"/>
    </cofactor>
    <text evidence="6">Binds 1 [4Fe-4S] cluster. The cluster is coordinated with 3 cysteines and an exchangeable S-adenosyl-L-methionine.</text>
</comment>
<dbReference type="InterPro" id="IPR058240">
    <property type="entry name" value="rSAM_sf"/>
</dbReference>
<evidence type="ECO:0000256" key="5">
    <source>
        <dbReference type="ARBA" id="ARBA00023014"/>
    </source>
</evidence>
<dbReference type="InterPro" id="IPR013785">
    <property type="entry name" value="Aldolase_TIM"/>
</dbReference>
<keyword evidence="5 6" id="KW-0411">Iron-sulfur</keyword>
<sequence length="341" mass="37830">MSMQSTQEAQFWRRPDQESEDVNCSLCYQNCRIRPGKRGICAVRENQGGMLMTLVYGNLIAANEDPIEKKPFFHFLPGSLAYSIATVGCNFRCLHCQNADISQLPHETGKLPGNYVPPEDVVAGAVSRGCQSVAYTYTEPTIFFEYAYDVARLARASKLRNVFVSNGYIGQDAADKIIPLLDGINIDLKGDDEFYRKVCKAKLDPVKSNIEKFWRAGVWVEVTTLVIPGYNDSVEVLTDMAGFLAGISRDMPWHVSAFYPTYKLLDAPPTGIKSIKRALNIGREAGLKYVYAGNIIGESESTICPDCGFVLIERRGYRVMKNTVTEGRCPNCKAAVAGVWS</sequence>
<evidence type="ECO:0000256" key="3">
    <source>
        <dbReference type="ARBA" id="ARBA00022723"/>
    </source>
</evidence>
<keyword evidence="2 6" id="KW-0949">S-adenosyl-L-methionine</keyword>
<dbReference type="KEGG" id="mcj:MCON_1154"/>
<dbReference type="InterPro" id="IPR027596">
    <property type="entry name" value="AmmeMemoSam_rS"/>
</dbReference>
<dbReference type="GO" id="GO:0051539">
    <property type="term" value="F:4 iron, 4 sulfur cluster binding"/>
    <property type="evidence" value="ECO:0007669"/>
    <property type="project" value="UniProtKB-KW"/>
</dbReference>
<dbReference type="PIRSF" id="PIRSF004869">
    <property type="entry name" value="PflX_prd"/>
    <property type="match status" value="1"/>
</dbReference>
<dbReference type="PANTHER" id="PTHR30352:SF5">
    <property type="entry name" value="PYRUVATE FORMATE-LYASE 1-ACTIVATING ENZYME"/>
    <property type="match status" value="1"/>
</dbReference>
<dbReference type="SUPFAM" id="SSF102114">
    <property type="entry name" value="Radical SAM enzymes"/>
    <property type="match status" value="1"/>
</dbReference>
<feature type="binding site" evidence="6">
    <location>
        <position position="89"/>
    </location>
    <ligand>
        <name>[4Fe-4S] cluster</name>
        <dbReference type="ChEBI" id="CHEBI:49883"/>
        <note>4Fe-4S-S-AdoMet</note>
    </ligand>
</feature>
<keyword evidence="3 6" id="KW-0479">Metal-binding</keyword>
<evidence type="ECO:0000313" key="8">
    <source>
        <dbReference type="EMBL" id="AEB67878.1"/>
    </source>
</evidence>
<accession>F4BZQ8</accession>
<proteinExistence type="predicted"/>